<evidence type="ECO:0000256" key="3">
    <source>
        <dbReference type="ARBA" id="ARBA00022723"/>
    </source>
</evidence>
<dbReference type="CDD" id="cd07729">
    <property type="entry name" value="AHL_lactonase_MBL-fold"/>
    <property type="match status" value="1"/>
</dbReference>
<feature type="domain" description="Metallo-beta-lactamase" evidence="6">
    <location>
        <begin position="94"/>
        <end position="284"/>
    </location>
</feature>
<keyword evidence="4" id="KW-0378">Hydrolase</keyword>
<name>A0A6P2C392_9ACTN</name>
<dbReference type="EMBL" id="RPFW01000002">
    <property type="protein sequence ID" value="TVZ05648.1"/>
    <property type="molecule type" value="Genomic_DNA"/>
</dbReference>
<dbReference type="SUPFAM" id="SSF56281">
    <property type="entry name" value="Metallo-hydrolase/oxidoreductase"/>
    <property type="match status" value="1"/>
</dbReference>
<reference evidence="7 8" key="1">
    <citation type="submission" date="2018-11" db="EMBL/GenBank/DDBJ databases">
        <title>Trebonia kvetii gen.nov., sp.nov., a novel acidophilic actinobacterium, and proposal of the new actinobacterial family Treboniaceae fam. nov.</title>
        <authorList>
            <person name="Rapoport D."/>
            <person name="Sagova-Mareckova M."/>
            <person name="Sedlacek I."/>
            <person name="Provaznik J."/>
            <person name="Kralova S."/>
            <person name="Pavlinic D."/>
            <person name="Benes V."/>
            <person name="Kopecky J."/>
        </authorList>
    </citation>
    <scope>NUCLEOTIDE SEQUENCE [LARGE SCALE GENOMIC DNA]</scope>
    <source>
        <strain evidence="7 8">15Tr583</strain>
    </source>
</reference>
<accession>A0A6P2C392</accession>
<evidence type="ECO:0000313" key="8">
    <source>
        <dbReference type="Proteomes" id="UP000460272"/>
    </source>
</evidence>
<comment type="similarity">
    <text evidence="2">Belongs to the metallo-beta-lactamase superfamily.</text>
</comment>
<evidence type="ECO:0000256" key="4">
    <source>
        <dbReference type="ARBA" id="ARBA00022801"/>
    </source>
</evidence>
<proteinExistence type="inferred from homology"/>
<evidence type="ECO:0000313" key="7">
    <source>
        <dbReference type="EMBL" id="TVZ05648.1"/>
    </source>
</evidence>
<dbReference type="AlphaFoldDB" id="A0A6P2C392"/>
<dbReference type="InterPro" id="IPR036866">
    <property type="entry name" value="RibonucZ/Hydroxyglut_hydro"/>
</dbReference>
<dbReference type="PANTHER" id="PTHR42978">
    <property type="entry name" value="QUORUM-QUENCHING LACTONASE YTNP-RELATED-RELATED"/>
    <property type="match status" value="1"/>
</dbReference>
<evidence type="ECO:0000256" key="5">
    <source>
        <dbReference type="ARBA" id="ARBA00022833"/>
    </source>
</evidence>
<dbReference type="InterPro" id="IPR051013">
    <property type="entry name" value="MBL_superfamily_lactonases"/>
</dbReference>
<keyword evidence="8" id="KW-1185">Reference proteome</keyword>
<keyword evidence="3" id="KW-0479">Metal-binding</keyword>
<comment type="caution">
    <text evidence="7">The sequence shown here is derived from an EMBL/GenBank/DDBJ whole genome shotgun (WGS) entry which is preliminary data.</text>
</comment>
<evidence type="ECO:0000259" key="6">
    <source>
        <dbReference type="SMART" id="SM00849"/>
    </source>
</evidence>
<protein>
    <submittedName>
        <fullName evidence="7">N-acyl homoserine lactonase family protein</fullName>
    </submittedName>
</protein>
<comment type="cofactor">
    <cofactor evidence="1">
        <name>Zn(2+)</name>
        <dbReference type="ChEBI" id="CHEBI:29105"/>
    </cofactor>
</comment>
<dbReference type="SMART" id="SM00849">
    <property type="entry name" value="Lactamase_B"/>
    <property type="match status" value="1"/>
</dbReference>
<evidence type="ECO:0000256" key="1">
    <source>
        <dbReference type="ARBA" id="ARBA00001947"/>
    </source>
</evidence>
<dbReference type="PANTHER" id="PTHR42978:SF2">
    <property type="entry name" value="102 KBASES UNSTABLE REGION: FROM 1 TO 119443"/>
    <property type="match status" value="1"/>
</dbReference>
<evidence type="ECO:0000256" key="2">
    <source>
        <dbReference type="ARBA" id="ARBA00007749"/>
    </source>
</evidence>
<organism evidence="7 8">
    <name type="scientific">Trebonia kvetii</name>
    <dbReference type="NCBI Taxonomy" id="2480626"/>
    <lineage>
        <taxon>Bacteria</taxon>
        <taxon>Bacillati</taxon>
        <taxon>Actinomycetota</taxon>
        <taxon>Actinomycetes</taxon>
        <taxon>Streptosporangiales</taxon>
        <taxon>Treboniaceae</taxon>
        <taxon>Trebonia</taxon>
    </lineage>
</organism>
<dbReference type="Proteomes" id="UP000460272">
    <property type="component" value="Unassembled WGS sequence"/>
</dbReference>
<gene>
    <name evidence="7" type="ORF">EAS64_14190</name>
</gene>
<keyword evidence="5" id="KW-0862">Zinc</keyword>
<sequence>MSSRSCPRTSTAWQTCYSSLPDTRTTRSAPRMWCGAPRPVEANVDASRAHRGNINPENCPKAPACRRGKGQQAVSLEVKRLHLGATPGGADAWPVHGFVVTYPGGAALVDTGVGGPPDVIRDWEVVNITAADALAGLGLVPGDIDLVINTHLHFDHCGQNAVFKHAAFYVQRAELDRCRRESPTIYDWFDFQNASFELLDGDAGIRPGLSVIATPGHTSGHQSVLVAGEDGAPDLLIGDAAYTPRQYWPEPGQLPPGQAADEDAWHASVTRLRALRPGRVHFCHHTDVVHG</sequence>
<dbReference type="GO" id="GO:0016787">
    <property type="term" value="F:hydrolase activity"/>
    <property type="evidence" value="ECO:0007669"/>
    <property type="project" value="UniProtKB-KW"/>
</dbReference>
<dbReference type="OrthoDB" id="2971563at2"/>
<dbReference type="Gene3D" id="3.60.15.10">
    <property type="entry name" value="Ribonuclease Z/Hydroxyacylglutathione hydrolase-like"/>
    <property type="match status" value="1"/>
</dbReference>
<dbReference type="InterPro" id="IPR001279">
    <property type="entry name" value="Metallo-B-lactamas"/>
</dbReference>
<dbReference type="Pfam" id="PF00753">
    <property type="entry name" value="Lactamase_B"/>
    <property type="match status" value="1"/>
</dbReference>
<dbReference type="GO" id="GO:0046872">
    <property type="term" value="F:metal ion binding"/>
    <property type="evidence" value="ECO:0007669"/>
    <property type="project" value="UniProtKB-KW"/>
</dbReference>